<dbReference type="InterPro" id="IPR003753">
    <property type="entry name" value="Exonuc_VII_L"/>
</dbReference>
<comment type="subunit">
    <text evidence="5">Heterooligomer composed of large and small subunits.</text>
</comment>
<organism evidence="9 10">
    <name type="scientific">Oenococcus oeni ATCC BAA-1163</name>
    <dbReference type="NCBI Taxonomy" id="379360"/>
    <lineage>
        <taxon>Bacteria</taxon>
        <taxon>Bacillati</taxon>
        <taxon>Bacillota</taxon>
        <taxon>Bacilli</taxon>
        <taxon>Lactobacillales</taxon>
        <taxon>Lactobacillaceae</taxon>
        <taxon>Oenococcus</taxon>
    </lineage>
</organism>
<sequence>MTMDEVESNFLTVGTLNRYLSAKFVHDPYLKQVSLTGEIFGYKISSGSAYFDLRDEDESSIRAYVSPTILRSFPFDFKSGDKVNLVADVRLYGKRAYASLFIFSMQPAGLGELYLKLAELKNKLTKEGIFNRPTKELNYFPKKIAVITSKTGAVIHDISSTIGHRNPNLKIELFESSVQGDSAVKELVSAVKKADQSDADAIIIARGGGSMLDLWPFNDEQLVRLLSSLSKPVISSIGHETDVTLTDLAADYRVETPTAAANKVTPAILDYRNNLDQLTALMSVDIKQLLQKNLNRFEYLANSPALKSFDQVFFNHEQKLQNLNLRLANSFAGEFQKNIQQFANLTAKLDALSPLKVLDRGFSLTFKEDRLIKNAQQLKEKDRIKILFAKGSALAEIKEISDDRRI</sequence>
<evidence type="ECO:0000256" key="3">
    <source>
        <dbReference type="ARBA" id="ARBA00022801"/>
    </source>
</evidence>
<evidence type="ECO:0000259" key="8">
    <source>
        <dbReference type="Pfam" id="PF13742"/>
    </source>
</evidence>
<dbReference type="EMBL" id="AAUV01000048">
    <property type="protein sequence ID" value="EAV39576.1"/>
    <property type="molecule type" value="Genomic_DNA"/>
</dbReference>
<protein>
    <recommendedName>
        <fullName evidence="5">Exodeoxyribonuclease 7 large subunit</fullName>
        <ecNumber evidence="5">3.1.11.6</ecNumber>
    </recommendedName>
    <alternativeName>
        <fullName evidence="5">Exodeoxyribonuclease VII large subunit</fullName>
        <shortName evidence="5">Exonuclease VII large subunit</shortName>
    </alternativeName>
</protein>
<evidence type="ECO:0000256" key="6">
    <source>
        <dbReference type="RuleBase" id="RU004355"/>
    </source>
</evidence>
<accession>A0NIZ4</accession>
<dbReference type="GO" id="GO:0008855">
    <property type="term" value="F:exodeoxyribonuclease VII activity"/>
    <property type="evidence" value="ECO:0007669"/>
    <property type="project" value="UniProtKB-UniRule"/>
</dbReference>
<comment type="similarity">
    <text evidence="5 6">Belongs to the XseA family.</text>
</comment>
<dbReference type="PANTHER" id="PTHR30008">
    <property type="entry name" value="EXODEOXYRIBONUCLEASE 7 LARGE SUBUNIT"/>
    <property type="match status" value="1"/>
</dbReference>
<evidence type="ECO:0000256" key="2">
    <source>
        <dbReference type="ARBA" id="ARBA00022722"/>
    </source>
</evidence>
<dbReference type="AlphaFoldDB" id="A0NIZ4"/>
<dbReference type="HAMAP" id="MF_00378">
    <property type="entry name" value="Exonuc_7_L"/>
    <property type="match status" value="1"/>
</dbReference>
<dbReference type="GO" id="GO:0009318">
    <property type="term" value="C:exodeoxyribonuclease VII complex"/>
    <property type="evidence" value="ECO:0007669"/>
    <property type="project" value="UniProtKB-UniRule"/>
</dbReference>
<dbReference type="GO" id="GO:0003676">
    <property type="term" value="F:nucleic acid binding"/>
    <property type="evidence" value="ECO:0007669"/>
    <property type="project" value="InterPro"/>
</dbReference>
<comment type="catalytic activity">
    <reaction evidence="5 6">
        <text>Exonucleolytic cleavage in either 5'- to 3'- or 3'- to 5'-direction to yield nucleoside 5'-phosphates.</text>
        <dbReference type="EC" id="3.1.11.6"/>
    </reaction>
</comment>
<evidence type="ECO:0000313" key="10">
    <source>
        <dbReference type="Proteomes" id="UP000003346"/>
    </source>
</evidence>
<dbReference type="GO" id="GO:0006308">
    <property type="term" value="P:DNA catabolic process"/>
    <property type="evidence" value="ECO:0007669"/>
    <property type="project" value="UniProtKB-UniRule"/>
</dbReference>
<gene>
    <name evidence="5" type="primary">xseA</name>
    <name evidence="9" type="ORF">OENOO_53057</name>
</gene>
<dbReference type="Proteomes" id="UP000003346">
    <property type="component" value="Unassembled WGS sequence"/>
</dbReference>
<dbReference type="Pfam" id="PF13742">
    <property type="entry name" value="tRNA_anti_2"/>
    <property type="match status" value="1"/>
</dbReference>
<dbReference type="GO" id="GO:0005737">
    <property type="term" value="C:cytoplasm"/>
    <property type="evidence" value="ECO:0007669"/>
    <property type="project" value="UniProtKB-SubCell"/>
</dbReference>
<feature type="domain" description="Exonuclease VII large subunit C-terminal" evidence="7">
    <location>
        <begin position="134"/>
        <end position="333"/>
    </location>
</feature>
<dbReference type="NCBIfam" id="TIGR00237">
    <property type="entry name" value="xseA"/>
    <property type="match status" value="1"/>
</dbReference>
<evidence type="ECO:0000256" key="4">
    <source>
        <dbReference type="ARBA" id="ARBA00022839"/>
    </source>
</evidence>
<evidence type="ECO:0000256" key="1">
    <source>
        <dbReference type="ARBA" id="ARBA00022490"/>
    </source>
</evidence>
<dbReference type="InterPro" id="IPR020579">
    <property type="entry name" value="Exonuc_VII_lsu_C"/>
</dbReference>
<reference evidence="9 10" key="1">
    <citation type="submission" date="2006-11" db="EMBL/GenBank/DDBJ databases">
        <authorList>
            <consortium name="Laboratoire de Microbiologie (Universite Bourgogne)"/>
            <consortium name="GENOME Express"/>
            <consortium name="UMR Oenologie Ampelologie (Universite Bordeaux 2)"/>
            <person name="Guzzo J."/>
        </authorList>
    </citation>
    <scope>NUCLEOTIDE SEQUENCE [LARGE SCALE GENOMIC DNA]</scope>
    <source>
        <strain evidence="9 10">ATCC BAA-1163</strain>
    </source>
</reference>
<dbReference type="InterPro" id="IPR025824">
    <property type="entry name" value="OB-fold_nuc-bd_dom"/>
</dbReference>
<evidence type="ECO:0000256" key="5">
    <source>
        <dbReference type="HAMAP-Rule" id="MF_00378"/>
    </source>
</evidence>
<comment type="function">
    <text evidence="5">Bidirectionally degrades single-stranded DNA into large acid-insoluble oligonucleotides, which are then degraded further into small acid-soluble oligonucleotides.</text>
</comment>
<dbReference type="Pfam" id="PF02601">
    <property type="entry name" value="Exonuc_VII_L"/>
    <property type="match status" value="1"/>
</dbReference>
<dbReference type="HOGENOM" id="CLU_023625_2_0_9"/>
<evidence type="ECO:0000313" key="9">
    <source>
        <dbReference type="EMBL" id="EAV39576.1"/>
    </source>
</evidence>
<dbReference type="PANTHER" id="PTHR30008:SF0">
    <property type="entry name" value="EXODEOXYRIBONUCLEASE 7 LARGE SUBUNIT"/>
    <property type="match status" value="1"/>
</dbReference>
<name>A0NIZ4_OENOE</name>
<proteinExistence type="inferred from homology"/>
<feature type="domain" description="OB-fold nucleic acid binding" evidence="8">
    <location>
        <begin position="11"/>
        <end position="105"/>
    </location>
</feature>
<keyword evidence="2 5" id="KW-0540">Nuclease</keyword>
<keyword evidence="4 5" id="KW-0269">Exonuclease</keyword>
<dbReference type="EC" id="3.1.11.6" evidence="5"/>
<keyword evidence="3 5" id="KW-0378">Hydrolase</keyword>
<comment type="subcellular location">
    <subcellularLocation>
        <location evidence="5 6">Cytoplasm</location>
    </subcellularLocation>
</comment>
<comment type="caution">
    <text evidence="9">The sequence shown here is derived from an EMBL/GenBank/DDBJ whole genome shotgun (WGS) entry which is preliminary data.</text>
</comment>
<dbReference type="CDD" id="cd04489">
    <property type="entry name" value="ExoVII_LU_OBF"/>
    <property type="match status" value="1"/>
</dbReference>
<keyword evidence="1 5" id="KW-0963">Cytoplasm</keyword>
<evidence type="ECO:0000259" key="7">
    <source>
        <dbReference type="Pfam" id="PF02601"/>
    </source>
</evidence>